<keyword evidence="13 17" id="KW-0472">Membrane</keyword>
<dbReference type="Pfam" id="PF05231">
    <property type="entry name" value="MASE1"/>
    <property type="match status" value="1"/>
</dbReference>
<dbReference type="Proteomes" id="UP000253506">
    <property type="component" value="Unassembled WGS sequence"/>
</dbReference>
<evidence type="ECO:0000259" key="18">
    <source>
        <dbReference type="PROSITE" id="PS50109"/>
    </source>
</evidence>
<keyword evidence="11 17" id="KW-1133">Transmembrane helix</keyword>
<comment type="subcellular location">
    <subcellularLocation>
        <location evidence="2">Cell membrane</location>
        <topology evidence="2">Multi-pass membrane protein</topology>
    </subcellularLocation>
</comment>
<reference evidence="21 22" key="1">
    <citation type="submission" date="2018-07" db="EMBL/GenBank/DDBJ databases">
        <title>Genomic Encyclopedia of Type Strains, Phase III (KMG-III): the genomes of soil and plant-associated and newly described type strains.</title>
        <authorList>
            <person name="Whitman W."/>
        </authorList>
    </citation>
    <scope>NUCLEOTIDE SEQUENCE [LARGE SCALE GENOMIC DNA]</scope>
    <source>
        <strain evidence="21 22">CECT 7731</strain>
    </source>
</reference>
<feature type="transmembrane region" description="Helical" evidence="17">
    <location>
        <begin position="153"/>
        <end position="175"/>
    </location>
</feature>
<feature type="transmembrane region" description="Helical" evidence="17">
    <location>
        <begin position="7"/>
        <end position="27"/>
    </location>
</feature>
<dbReference type="CDD" id="cd00082">
    <property type="entry name" value="HisKA"/>
    <property type="match status" value="1"/>
</dbReference>
<keyword evidence="7 17" id="KW-0812">Transmembrane</keyword>
<feature type="domain" description="Histidine kinase" evidence="18">
    <location>
        <begin position="561"/>
        <end position="782"/>
    </location>
</feature>
<dbReference type="PROSITE" id="PS50839">
    <property type="entry name" value="CHASE"/>
    <property type="match status" value="1"/>
</dbReference>
<dbReference type="Pfam" id="PF00512">
    <property type="entry name" value="HisKA"/>
    <property type="match status" value="1"/>
</dbReference>
<dbReference type="SUPFAM" id="SSF55874">
    <property type="entry name" value="ATPase domain of HSP90 chaperone/DNA topoisomerase II/histidine kinase"/>
    <property type="match status" value="1"/>
</dbReference>
<dbReference type="PRINTS" id="PR00344">
    <property type="entry name" value="BCTRLSENSOR"/>
</dbReference>
<keyword evidence="12" id="KW-0902">Two-component regulatory system</keyword>
<evidence type="ECO:0000256" key="3">
    <source>
        <dbReference type="ARBA" id="ARBA00012438"/>
    </source>
</evidence>
<dbReference type="InterPro" id="IPR003594">
    <property type="entry name" value="HATPase_dom"/>
</dbReference>
<dbReference type="PANTHER" id="PTHR45339">
    <property type="entry name" value="HYBRID SIGNAL TRANSDUCTION HISTIDINE KINASE J"/>
    <property type="match status" value="1"/>
</dbReference>
<evidence type="ECO:0000256" key="5">
    <source>
        <dbReference type="ARBA" id="ARBA00022553"/>
    </source>
</evidence>
<keyword evidence="4" id="KW-1003">Cell membrane</keyword>
<feature type="domain" description="Response regulatory" evidence="19">
    <location>
        <begin position="935"/>
        <end position="1054"/>
    </location>
</feature>
<evidence type="ECO:0000259" key="19">
    <source>
        <dbReference type="PROSITE" id="PS50110"/>
    </source>
</evidence>
<dbReference type="AlphaFoldDB" id="A0A368ZQ97"/>
<dbReference type="InterPro" id="IPR005467">
    <property type="entry name" value="His_kinase_dom"/>
</dbReference>
<comment type="subunit">
    <text evidence="14">At low DSF concentrations, interacts with RpfF.</text>
</comment>
<evidence type="ECO:0000256" key="6">
    <source>
        <dbReference type="ARBA" id="ARBA00022679"/>
    </source>
</evidence>
<dbReference type="Gene3D" id="3.30.450.350">
    <property type="entry name" value="CHASE domain"/>
    <property type="match status" value="1"/>
</dbReference>
<evidence type="ECO:0000256" key="15">
    <source>
        <dbReference type="ARBA" id="ARBA00068150"/>
    </source>
</evidence>
<evidence type="ECO:0000256" key="1">
    <source>
        <dbReference type="ARBA" id="ARBA00000085"/>
    </source>
</evidence>
<dbReference type="InterPro" id="IPR036097">
    <property type="entry name" value="HisK_dim/P_sf"/>
</dbReference>
<evidence type="ECO:0000256" key="4">
    <source>
        <dbReference type="ARBA" id="ARBA00022475"/>
    </source>
</evidence>
<dbReference type="FunFam" id="1.10.287.130:FF:000002">
    <property type="entry name" value="Two-component osmosensing histidine kinase"/>
    <property type="match status" value="1"/>
</dbReference>
<dbReference type="Gene3D" id="3.30.565.10">
    <property type="entry name" value="Histidine kinase-like ATPase, C-terminal domain"/>
    <property type="match status" value="1"/>
</dbReference>
<dbReference type="InterPro" id="IPR007895">
    <property type="entry name" value="MASE1"/>
</dbReference>
<keyword evidence="10" id="KW-0067">ATP-binding</keyword>
<evidence type="ECO:0000256" key="17">
    <source>
        <dbReference type="SAM" id="Phobius"/>
    </source>
</evidence>
<dbReference type="PANTHER" id="PTHR45339:SF1">
    <property type="entry name" value="HYBRID SIGNAL TRANSDUCTION HISTIDINE KINASE J"/>
    <property type="match status" value="1"/>
</dbReference>
<evidence type="ECO:0000313" key="22">
    <source>
        <dbReference type="Proteomes" id="UP000253506"/>
    </source>
</evidence>
<dbReference type="Pfam" id="PF00072">
    <property type="entry name" value="Response_reg"/>
    <property type="match status" value="1"/>
</dbReference>
<dbReference type="SMART" id="SM01079">
    <property type="entry name" value="CHASE"/>
    <property type="match status" value="1"/>
</dbReference>
<evidence type="ECO:0000256" key="8">
    <source>
        <dbReference type="ARBA" id="ARBA00022741"/>
    </source>
</evidence>
<dbReference type="CDD" id="cd16922">
    <property type="entry name" value="HATPase_EvgS-ArcB-TorS-like"/>
    <property type="match status" value="1"/>
</dbReference>
<evidence type="ECO:0000313" key="21">
    <source>
        <dbReference type="EMBL" id="RCW97251.1"/>
    </source>
</evidence>
<protein>
    <recommendedName>
        <fullName evidence="15">Sensory/regulatory protein RpfC</fullName>
        <ecNumber evidence="3">2.7.13.3</ecNumber>
    </recommendedName>
</protein>
<accession>A0A368ZQ97</accession>
<evidence type="ECO:0000256" key="12">
    <source>
        <dbReference type="ARBA" id="ARBA00023012"/>
    </source>
</evidence>
<dbReference type="CDD" id="cd17546">
    <property type="entry name" value="REC_hyHK_CKI1_RcsC-like"/>
    <property type="match status" value="1"/>
</dbReference>
<sequence length="1055" mass="116069">MMKVMSVIAVTALGYFVLGVLGLAVAISPGYSTIIWPASGLAVAASIFYPKLAPLGIFIGSLLLNIGATWYNHHIFAFVLPALIAFGSTLQSTVAGYLVRRFVGVPFQFHRAALVVRFILLAGVLSSLIGASVGTSSLLAFGVIGKEAFLTNWLVWWGGDMMGVLVMVPLLAVCFPRYFGNRFDNSLRLLSGFLFVLAITIMLSWGSSYSEWNKQSKEFDANAELLETLLANRIKNSVDMLHSFVGLVNGSEKIQANEFDIFANSVMQRDNSILAVSLNFLVTGEDIPSFEEKIQRNYPKHVFRVKEKDSTGVLKLATPRPKHIVVTFMSPFKKNEAALGYDVYSQSDRRFALDNAIFLRQAYPTSPLKLVQNSTGVLLFLPFFDRQTDTVRGVAAAVIELSSLTDTIVNQGGLPNTDLYLVDADNGAPDPIIVAKSTAANLSGKELVTRYNGGKFEHAVRFDIQVGAKSWQLYQVSDSYFFKPPWIVKFVLACGFLFTGLFGWFLLIVSSHTSEIENRVRLRTRDLQLVNEHLKASELEQSKAKEEAQEASRAKSEFLANMSHEIRTPLNGVIGCLSLLMNTKLQSEQSKLVSISQQSAESLLDILNDILDLSKIEMGGLVLEKHEFELPDLIEEVTNIFVLRAEEKGIVLNSPAVLVPELTLFGDRLRLKQVLVNLLGNAIKFTSAGEVSLRIEVEPLSDADVVLRISVEDTGVGVSEESQRRLFQRFNQADSSTTRKFGGTGLGLAISKEIVEAMAGEIGLVSAEGKGSTFWFRVPFETRSAPIKEMVVMPQFKMTLVYINDTGREYVSAILDSLGITHNAYSNLEQALSERELIGQCVLLDTDALAAGNQVDVTAWDTFCIAKTVSQILLHGRSDAEPEKEKYIDRLTKPIFIRPLLKVLENIKPVLEGEVVMTVKETENTSEGRPVFNAKVLLAEDNLTNQIVARGLLNMYGVDVVVASDGQKAVEEAQTTKFDMIFMDCQMPVMDGYEATRVIRQSSGGATPSDVAIVALSANVMKGDEDECFAAGMNDHIAKPISQDKLTAILTKWLS</sequence>
<dbReference type="GO" id="GO:0000155">
    <property type="term" value="F:phosphorelay sensor kinase activity"/>
    <property type="evidence" value="ECO:0007669"/>
    <property type="project" value="InterPro"/>
</dbReference>
<keyword evidence="6" id="KW-0808">Transferase</keyword>
<evidence type="ECO:0000256" key="13">
    <source>
        <dbReference type="ARBA" id="ARBA00023136"/>
    </source>
</evidence>
<gene>
    <name evidence="21" type="ORF">DFP77_13127</name>
</gene>
<feature type="transmembrane region" description="Helical" evidence="17">
    <location>
        <begin position="486"/>
        <end position="509"/>
    </location>
</feature>
<dbReference type="Pfam" id="PF03924">
    <property type="entry name" value="CHASE"/>
    <property type="match status" value="1"/>
</dbReference>
<dbReference type="Pfam" id="PF02518">
    <property type="entry name" value="HATPase_c"/>
    <property type="match status" value="1"/>
</dbReference>
<dbReference type="SMART" id="SM00448">
    <property type="entry name" value="REC"/>
    <property type="match status" value="1"/>
</dbReference>
<dbReference type="InterPro" id="IPR011006">
    <property type="entry name" value="CheY-like_superfamily"/>
</dbReference>
<dbReference type="GO" id="GO:0005886">
    <property type="term" value="C:plasma membrane"/>
    <property type="evidence" value="ECO:0007669"/>
    <property type="project" value="UniProtKB-SubCell"/>
</dbReference>
<dbReference type="InterPro" id="IPR001789">
    <property type="entry name" value="Sig_transdc_resp-reg_receiver"/>
</dbReference>
<dbReference type="InterPro" id="IPR006189">
    <property type="entry name" value="CHASE_dom"/>
</dbReference>
<dbReference type="PROSITE" id="PS50110">
    <property type="entry name" value="RESPONSE_REGULATORY"/>
    <property type="match status" value="1"/>
</dbReference>
<organism evidence="21 22">
    <name type="scientific">Marinomonas foliarum</name>
    <dbReference type="NCBI Taxonomy" id="491950"/>
    <lineage>
        <taxon>Bacteria</taxon>
        <taxon>Pseudomonadati</taxon>
        <taxon>Pseudomonadota</taxon>
        <taxon>Gammaproteobacteria</taxon>
        <taxon>Oceanospirillales</taxon>
        <taxon>Oceanospirillaceae</taxon>
        <taxon>Marinomonas</taxon>
    </lineage>
</organism>
<evidence type="ECO:0000256" key="9">
    <source>
        <dbReference type="ARBA" id="ARBA00022777"/>
    </source>
</evidence>
<dbReference type="Gene3D" id="1.10.287.130">
    <property type="match status" value="1"/>
</dbReference>
<keyword evidence="8" id="KW-0547">Nucleotide-binding</keyword>
<evidence type="ECO:0000256" key="14">
    <source>
        <dbReference type="ARBA" id="ARBA00064003"/>
    </source>
</evidence>
<proteinExistence type="predicted"/>
<evidence type="ECO:0000256" key="10">
    <source>
        <dbReference type="ARBA" id="ARBA00022840"/>
    </source>
</evidence>
<dbReference type="InterPro" id="IPR004358">
    <property type="entry name" value="Sig_transdc_His_kin-like_C"/>
</dbReference>
<keyword evidence="9 21" id="KW-0418">Kinase</keyword>
<dbReference type="PROSITE" id="PS50109">
    <property type="entry name" value="HIS_KIN"/>
    <property type="match status" value="1"/>
</dbReference>
<dbReference type="SUPFAM" id="SSF52172">
    <property type="entry name" value="CheY-like"/>
    <property type="match status" value="1"/>
</dbReference>
<feature type="modified residue" description="4-aspartylphosphate" evidence="16">
    <location>
        <position position="984"/>
    </location>
</feature>
<dbReference type="Gene3D" id="3.40.50.2300">
    <property type="match status" value="1"/>
</dbReference>
<dbReference type="SUPFAM" id="SSF47384">
    <property type="entry name" value="Homodimeric domain of signal transducing histidine kinase"/>
    <property type="match status" value="1"/>
</dbReference>
<evidence type="ECO:0000256" key="2">
    <source>
        <dbReference type="ARBA" id="ARBA00004651"/>
    </source>
</evidence>
<dbReference type="SMART" id="SM00387">
    <property type="entry name" value="HATPase_c"/>
    <property type="match status" value="1"/>
</dbReference>
<dbReference type="EC" id="2.7.13.3" evidence="3"/>
<feature type="transmembrane region" description="Helical" evidence="17">
    <location>
        <begin position="111"/>
        <end position="133"/>
    </location>
</feature>
<dbReference type="InterPro" id="IPR003661">
    <property type="entry name" value="HisK_dim/P_dom"/>
</dbReference>
<feature type="domain" description="CHASE" evidence="20">
    <location>
        <begin position="250"/>
        <end position="474"/>
    </location>
</feature>
<dbReference type="FunFam" id="3.30.565.10:FF:000010">
    <property type="entry name" value="Sensor histidine kinase RcsC"/>
    <property type="match status" value="1"/>
</dbReference>
<dbReference type="EMBL" id="QPJQ01000031">
    <property type="protein sequence ID" value="RCW97251.1"/>
    <property type="molecule type" value="Genomic_DNA"/>
</dbReference>
<comment type="caution">
    <text evidence="21">The sequence shown here is derived from an EMBL/GenBank/DDBJ whole genome shotgun (WGS) entry which is preliminary data.</text>
</comment>
<dbReference type="InterPro" id="IPR042240">
    <property type="entry name" value="CHASE_sf"/>
</dbReference>
<comment type="catalytic activity">
    <reaction evidence="1">
        <text>ATP + protein L-histidine = ADP + protein N-phospho-L-histidine.</text>
        <dbReference type="EC" id="2.7.13.3"/>
    </reaction>
</comment>
<evidence type="ECO:0000256" key="7">
    <source>
        <dbReference type="ARBA" id="ARBA00022692"/>
    </source>
</evidence>
<feature type="transmembrane region" description="Helical" evidence="17">
    <location>
        <begin position="78"/>
        <end position="99"/>
    </location>
</feature>
<dbReference type="InterPro" id="IPR036890">
    <property type="entry name" value="HATPase_C_sf"/>
</dbReference>
<keyword evidence="5 16" id="KW-0597">Phosphoprotein</keyword>
<dbReference type="OrthoDB" id="9797243at2"/>
<evidence type="ECO:0000256" key="16">
    <source>
        <dbReference type="PROSITE-ProRule" id="PRU00169"/>
    </source>
</evidence>
<dbReference type="SMART" id="SM00388">
    <property type="entry name" value="HisKA"/>
    <property type="match status" value="1"/>
</dbReference>
<dbReference type="GO" id="GO:0005524">
    <property type="term" value="F:ATP binding"/>
    <property type="evidence" value="ECO:0007669"/>
    <property type="project" value="UniProtKB-KW"/>
</dbReference>
<name>A0A368ZQ97_9GAMM</name>
<feature type="transmembrane region" description="Helical" evidence="17">
    <location>
        <begin position="187"/>
        <end position="206"/>
    </location>
</feature>
<evidence type="ECO:0000259" key="20">
    <source>
        <dbReference type="PROSITE" id="PS50839"/>
    </source>
</evidence>
<evidence type="ECO:0000256" key="11">
    <source>
        <dbReference type="ARBA" id="ARBA00022989"/>
    </source>
</evidence>